<evidence type="ECO:0000313" key="2">
    <source>
        <dbReference type="EMBL" id="SFW39089.1"/>
    </source>
</evidence>
<reference evidence="2 4" key="1">
    <citation type="submission" date="2016-11" db="EMBL/GenBank/DDBJ databases">
        <authorList>
            <person name="Jaros S."/>
            <person name="Januszkiewicz K."/>
            <person name="Wedrychowicz H."/>
        </authorList>
    </citation>
    <scope>NUCLEOTIDE SEQUENCE [LARGE SCALE GENOMIC DNA]</scope>
    <source>
        <strain evidence="2 4">DSM 784</strain>
    </source>
</reference>
<dbReference type="EMBL" id="CP140154">
    <property type="protein sequence ID" value="WQG87675.1"/>
    <property type="molecule type" value="Genomic_DNA"/>
</dbReference>
<dbReference type="STRING" id="1004.SAMN05661012_01493"/>
<dbReference type="Proteomes" id="UP000183788">
    <property type="component" value="Unassembled WGS sequence"/>
</dbReference>
<reference evidence="3 5" key="2">
    <citation type="submission" date="2023-11" db="EMBL/GenBank/DDBJ databases">
        <title>MicrobeMod: A computational toolkit for identifying prokaryotic methylation and restriction-modification with nanopore sequencing.</title>
        <authorList>
            <person name="Crits-Christoph A."/>
            <person name="Kang S.C."/>
            <person name="Lee H."/>
            <person name="Ostrov N."/>
        </authorList>
    </citation>
    <scope>NUCLEOTIDE SEQUENCE [LARGE SCALE GENOMIC DNA]</scope>
    <source>
        <strain evidence="3 5">ATCC 23090</strain>
    </source>
</reference>
<feature type="signal peptide" evidence="1">
    <location>
        <begin position="1"/>
        <end position="23"/>
    </location>
</feature>
<sequence length="462" mass="49679">MKKVLIFLALPLLFMAESCSKFTEGYGDSPNNPTIATPPLILSSAELGLYASYTGTLARISAILTQQAGGVQAQMLEIDQYQLLNTAYTNDWNNLYNNVVQPANDLIQNYGATNQQYAAVMKIMKVMALGVATDIWGDVPASEAGLGNITGNQTPKFDSQESIYAYLQTLLSEAITTLDAADGTNNYTIGSDDFIFNGDLKKWKNTAYMLKARFANRLSKGDATGSATTTLGFLANVTNAGDAMANYGTVTAEMNQWNAFNADRKNYIKAGKFLVDLMQTDADPRLPYYATATTGGTYVGAAPSSENIAASNIGSYIAGAGAPIPLVTYTEALFTKADANLRLGKTSEAAANYNEAVIRAVTQVTGSAPSATYIAAHASATAATITQEMIATQKYIALFTQIEAWAEWRRTGYPVLTPNPNNVTGTSAIPRRLPTENNELLYNKANAINVTDIFAKVWWDAL</sequence>
<organism evidence="2 4">
    <name type="scientific">Chitinophaga sancti</name>
    <dbReference type="NCBI Taxonomy" id="1004"/>
    <lineage>
        <taxon>Bacteria</taxon>
        <taxon>Pseudomonadati</taxon>
        <taxon>Bacteroidota</taxon>
        <taxon>Chitinophagia</taxon>
        <taxon>Chitinophagales</taxon>
        <taxon>Chitinophagaceae</taxon>
        <taxon>Chitinophaga</taxon>
    </lineage>
</organism>
<dbReference type="RefSeq" id="WP_072358489.1">
    <property type="nucleotide sequence ID" value="NZ_CBHWAX010000008.1"/>
</dbReference>
<evidence type="ECO:0000256" key="1">
    <source>
        <dbReference type="SAM" id="SignalP"/>
    </source>
</evidence>
<evidence type="ECO:0000313" key="4">
    <source>
        <dbReference type="Proteomes" id="UP000183788"/>
    </source>
</evidence>
<dbReference type="Proteomes" id="UP001326715">
    <property type="component" value="Chromosome"/>
</dbReference>
<dbReference type="AlphaFoldDB" id="A0A1K1NUY6"/>
<evidence type="ECO:0000313" key="3">
    <source>
        <dbReference type="EMBL" id="WQG87675.1"/>
    </source>
</evidence>
<feature type="chain" id="PRO_5009666274" evidence="1">
    <location>
        <begin position="24"/>
        <end position="462"/>
    </location>
</feature>
<dbReference type="InterPro" id="IPR011990">
    <property type="entry name" value="TPR-like_helical_dom_sf"/>
</dbReference>
<gene>
    <name evidence="2" type="ORF">SAMN05661012_01493</name>
    <name evidence="3" type="ORF">SR876_22365</name>
</gene>
<protein>
    <submittedName>
        <fullName evidence="2">Starch-binding associating with outer membrane</fullName>
    </submittedName>
    <submittedName>
        <fullName evidence="3">SusD/RagB family nutrient-binding outer membrane lipoprotein</fullName>
    </submittedName>
</protein>
<accession>A0A1K1NUY6</accession>
<keyword evidence="1" id="KW-0732">Signal</keyword>
<keyword evidence="3" id="KW-0449">Lipoprotein</keyword>
<dbReference type="SUPFAM" id="SSF48452">
    <property type="entry name" value="TPR-like"/>
    <property type="match status" value="1"/>
</dbReference>
<dbReference type="Pfam" id="PF12771">
    <property type="entry name" value="SusD-like_2"/>
    <property type="match status" value="1"/>
</dbReference>
<keyword evidence="5" id="KW-1185">Reference proteome</keyword>
<dbReference type="OrthoDB" id="622163at2"/>
<name>A0A1K1NUY6_9BACT</name>
<evidence type="ECO:0000313" key="5">
    <source>
        <dbReference type="Proteomes" id="UP001326715"/>
    </source>
</evidence>
<dbReference type="EMBL" id="FPIZ01000004">
    <property type="protein sequence ID" value="SFW39089.1"/>
    <property type="molecule type" value="Genomic_DNA"/>
</dbReference>
<proteinExistence type="predicted"/>
<dbReference type="Gene3D" id="1.25.40.390">
    <property type="match status" value="1"/>
</dbReference>
<dbReference type="InterPro" id="IPR041662">
    <property type="entry name" value="SusD-like_2"/>
</dbReference>